<dbReference type="Proteomes" id="UP000621500">
    <property type="component" value="Unassembled WGS sequence"/>
</dbReference>
<protein>
    <recommendedName>
        <fullName evidence="6">Glycoside hydrolase family 127 protein</fullName>
    </recommendedName>
</protein>
<evidence type="ECO:0000313" key="5">
    <source>
        <dbReference type="Proteomes" id="UP000621500"/>
    </source>
</evidence>
<dbReference type="InterPro" id="IPR049046">
    <property type="entry name" value="Beta-AFase-like_GH127_middle"/>
</dbReference>
<evidence type="ECO:0000313" key="4">
    <source>
        <dbReference type="EMBL" id="GIG99105.1"/>
    </source>
</evidence>
<feature type="domain" description="Non-reducing end beta-L-arabinofuranosidase-like GH127 catalytic" evidence="1">
    <location>
        <begin position="19"/>
        <end position="409"/>
    </location>
</feature>
<organism evidence="4 5">
    <name type="scientific">Plantactinospora mayteni</name>
    <dbReference type="NCBI Taxonomy" id="566021"/>
    <lineage>
        <taxon>Bacteria</taxon>
        <taxon>Bacillati</taxon>
        <taxon>Actinomycetota</taxon>
        <taxon>Actinomycetes</taxon>
        <taxon>Micromonosporales</taxon>
        <taxon>Micromonosporaceae</taxon>
        <taxon>Plantactinospora</taxon>
    </lineage>
</organism>
<dbReference type="SUPFAM" id="SSF48208">
    <property type="entry name" value="Six-hairpin glycosidases"/>
    <property type="match status" value="1"/>
</dbReference>
<feature type="domain" description="Non-reducing end beta-L-arabinofuranosidase-like GH127 C-terminal" evidence="3">
    <location>
        <begin position="513"/>
        <end position="625"/>
    </location>
</feature>
<dbReference type="InterPro" id="IPR049049">
    <property type="entry name" value="Beta-AFase-like_GH127_C"/>
</dbReference>
<dbReference type="RefSeq" id="WP_203860514.1">
    <property type="nucleotide sequence ID" value="NZ_BAAAZQ010000009.1"/>
</dbReference>
<proteinExistence type="predicted"/>
<accession>A0ABQ4EWV9</accession>
<feature type="domain" description="Non-reducing end beta-L-arabinofuranosidase-like GH127 middle" evidence="2">
    <location>
        <begin position="420"/>
        <end position="509"/>
    </location>
</feature>
<dbReference type="EMBL" id="BONX01000040">
    <property type="protein sequence ID" value="GIG99105.1"/>
    <property type="molecule type" value="Genomic_DNA"/>
</dbReference>
<comment type="caution">
    <text evidence="4">The sequence shown here is derived from an EMBL/GenBank/DDBJ whole genome shotgun (WGS) entry which is preliminary data.</text>
</comment>
<keyword evidence="5" id="KW-1185">Reference proteome</keyword>
<dbReference type="Pfam" id="PF07944">
    <property type="entry name" value="Beta-AFase-like_GH127_cat"/>
    <property type="match status" value="1"/>
</dbReference>
<evidence type="ECO:0000259" key="1">
    <source>
        <dbReference type="Pfam" id="PF07944"/>
    </source>
</evidence>
<evidence type="ECO:0000259" key="2">
    <source>
        <dbReference type="Pfam" id="PF20736"/>
    </source>
</evidence>
<reference evidence="4 5" key="1">
    <citation type="submission" date="2021-01" db="EMBL/GenBank/DDBJ databases">
        <title>Whole genome shotgun sequence of Plantactinospora mayteni NBRC 109088.</title>
        <authorList>
            <person name="Komaki H."/>
            <person name="Tamura T."/>
        </authorList>
    </citation>
    <scope>NUCLEOTIDE SEQUENCE [LARGE SCALE GENOMIC DNA]</scope>
    <source>
        <strain evidence="4 5">NBRC 109088</strain>
    </source>
</reference>
<dbReference type="InterPro" id="IPR012878">
    <property type="entry name" value="Beta-AFase-like_GH127_cat"/>
</dbReference>
<gene>
    <name evidence="4" type="ORF">Pma05_56780</name>
</gene>
<dbReference type="PANTHER" id="PTHR43465:SF2">
    <property type="entry name" value="DUF1680 DOMAIN PROTEIN (AFU_ORTHOLOGUE AFUA_1G08910)"/>
    <property type="match status" value="1"/>
</dbReference>
<evidence type="ECO:0000259" key="3">
    <source>
        <dbReference type="Pfam" id="PF20737"/>
    </source>
</evidence>
<dbReference type="InterPro" id="IPR008928">
    <property type="entry name" value="6-hairpin_glycosidase_sf"/>
</dbReference>
<evidence type="ECO:0008006" key="6">
    <source>
        <dbReference type="Google" id="ProtNLM"/>
    </source>
</evidence>
<dbReference type="Pfam" id="PF20737">
    <property type="entry name" value="Glyco_hydro127C"/>
    <property type="match status" value="1"/>
</dbReference>
<dbReference type="Pfam" id="PF20736">
    <property type="entry name" value="Glyco_hydro127M"/>
    <property type="match status" value="1"/>
</dbReference>
<sequence length="636" mass="68268">MIGPVLPSAGALRPLGVDEVRLTDGFWAERVSRNAAATLPHCLHWIERTGWLRNFRLATAGGLDAGRQGREFSDSEIYKLAEAMAWETARSGTGVAGLDGIAEAVLAAQHADGYLNTRFGQPGQRPRYSDLEWGHELYCYGHLIQAGVAALRAGTAEAVGIAAIRVADHVSAEFGVDGRTGICGHPEIEPALVELYRVTGERRYLDQARLFVERRGRGSLADIALGRVYYQDDLPVRGRTVFAGHAVRELYLAAGAVDVAVETGDDKLLAAVIRQWERTVAARTYLTGGMGSRYDGESFGEDFELPPDGAYAETCAAVASVMLCWRLLLATGEGRFADLAERTLYNVVATSTALSGRAFFYANTLHQRVPGTLPDPDAPSPYPVGSVRAPWREVSCCPTNISRLLASLGGYVATTDDRGVQLHQFVGAEIRTGAVGLTVRTDYPWRGAVAVRVTEPGDGPWRLALRVPSWAGAATLVTPDGVRQVPAGGYAEVERHWRAGDEVCLELPMQARWTVPDPRIDAVRGSVAVERGPLVYCAESVEQAPVLSLDSVTVDPATTPVERPMPGLGPDAVGLDVPASVAVAPESEWPYGRAPVGERQPVGLALLPYHLRANRGPASMRVWLPTEPTGDAGAGR</sequence>
<dbReference type="PANTHER" id="PTHR43465">
    <property type="entry name" value="DUF1680 DOMAIN PROTEIN (AFU_ORTHOLOGUE AFUA_1G08910)"/>
    <property type="match status" value="1"/>
</dbReference>
<name>A0ABQ4EWV9_9ACTN</name>
<dbReference type="InterPro" id="IPR049174">
    <property type="entry name" value="Beta-AFase-like"/>
</dbReference>